<dbReference type="GO" id="GO:0051920">
    <property type="term" value="F:peroxiredoxin activity"/>
    <property type="evidence" value="ECO:0007669"/>
    <property type="project" value="InterPro"/>
</dbReference>
<protein>
    <submittedName>
        <fullName evidence="2">Carboxymuconolactone decarboxylase family protein</fullName>
    </submittedName>
</protein>
<keyword evidence="3" id="KW-1185">Reference proteome</keyword>
<evidence type="ECO:0000313" key="2">
    <source>
        <dbReference type="EMBL" id="TYC50915.1"/>
    </source>
</evidence>
<feature type="domain" description="Carboxymuconolactone decarboxylase-like" evidence="1">
    <location>
        <begin position="35"/>
        <end position="114"/>
    </location>
</feature>
<dbReference type="PANTHER" id="PTHR33570:SF2">
    <property type="entry name" value="CARBOXYMUCONOLACTONE DECARBOXYLASE-LIKE DOMAIN-CONTAINING PROTEIN"/>
    <property type="match status" value="1"/>
</dbReference>
<comment type="caution">
    <text evidence="2">The sequence shown here is derived from an EMBL/GenBank/DDBJ whole genome shotgun (WGS) entry which is preliminary data.</text>
</comment>
<sequence length="121" mass="13456">MSKRILETEGDNLKIILGEQGFKDMLSIDGIYEDIKEYLLAIPGSIYDRPGLGLKYKEMVAITSLLTQGASEKLLKSHIQGGVNAGLTREEIVECLIQCIPYVGFPRVITAMRASFDVLYE</sequence>
<dbReference type="InterPro" id="IPR052512">
    <property type="entry name" value="4CMD/NDH-1_regulator"/>
</dbReference>
<dbReference type="Proteomes" id="UP000371977">
    <property type="component" value="Unassembled WGS sequence"/>
</dbReference>
<name>A0A6C2CCK5_9LACO</name>
<dbReference type="SUPFAM" id="SSF69118">
    <property type="entry name" value="AhpD-like"/>
    <property type="match status" value="1"/>
</dbReference>
<proteinExistence type="predicted"/>
<dbReference type="Pfam" id="PF02627">
    <property type="entry name" value="CMD"/>
    <property type="match status" value="1"/>
</dbReference>
<evidence type="ECO:0000259" key="1">
    <source>
        <dbReference type="Pfam" id="PF02627"/>
    </source>
</evidence>
<dbReference type="PANTHER" id="PTHR33570">
    <property type="entry name" value="4-CARBOXYMUCONOLACTONE DECARBOXYLASE FAMILY PROTEIN"/>
    <property type="match status" value="1"/>
</dbReference>
<dbReference type="InterPro" id="IPR029032">
    <property type="entry name" value="AhpD-like"/>
</dbReference>
<dbReference type="RefSeq" id="WP_148621826.1">
    <property type="nucleotide sequence ID" value="NZ_SDGZ01000004.1"/>
</dbReference>
<dbReference type="AlphaFoldDB" id="A0A6C2CCK5"/>
<accession>A0A6C2CCK5</accession>
<evidence type="ECO:0000313" key="3">
    <source>
        <dbReference type="Proteomes" id="UP000371977"/>
    </source>
</evidence>
<gene>
    <name evidence="2" type="ORF">ESZ50_01475</name>
</gene>
<dbReference type="Gene3D" id="1.20.1290.10">
    <property type="entry name" value="AhpD-like"/>
    <property type="match status" value="1"/>
</dbReference>
<dbReference type="InterPro" id="IPR003779">
    <property type="entry name" value="CMD-like"/>
</dbReference>
<reference evidence="2 3" key="1">
    <citation type="submission" date="2019-01" db="EMBL/GenBank/DDBJ databases">
        <title>Weissella sp. nov., a novel lactic acid bacterium isolated from animal feces.</title>
        <authorList>
            <person name="Wang L.-T."/>
        </authorList>
    </citation>
    <scope>NUCLEOTIDE SEQUENCE [LARGE SCALE GENOMIC DNA]</scope>
    <source>
        <strain evidence="2 3">8H-2</strain>
    </source>
</reference>
<dbReference type="EMBL" id="SDGZ01000004">
    <property type="protein sequence ID" value="TYC50915.1"/>
    <property type="molecule type" value="Genomic_DNA"/>
</dbReference>
<dbReference type="OrthoDB" id="9802489at2"/>
<organism evidence="2 3">
    <name type="scientific">Weissella muntiaci</name>
    <dbReference type="NCBI Taxonomy" id="2508881"/>
    <lineage>
        <taxon>Bacteria</taxon>
        <taxon>Bacillati</taxon>
        <taxon>Bacillota</taxon>
        <taxon>Bacilli</taxon>
        <taxon>Lactobacillales</taxon>
        <taxon>Lactobacillaceae</taxon>
        <taxon>Weissella</taxon>
    </lineage>
</organism>